<protein>
    <submittedName>
        <fullName evidence="8">Zinc finger protein 507</fullName>
    </submittedName>
</protein>
<feature type="compositionally biased region" description="Polar residues" evidence="6">
    <location>
        <begin position="948"/>
        <end position="960"/>
    </location>
</feature>
<dbReference type="STRING" id="244447.ENSCSEP00000000494"/>
<organism evidence="8 9">
    <name type="scientific">Cynoglossus semilaevis</name>
    <name type="common">Tongue sole</name>
    <dbReference type="NCBI Taxonomy" id="244447"/>
    <lineage>
        <taxon>Eukaryota</taxon>
        <taxon>Metazoa</taxon>
        <taxon>Chordata</taxon>
        <taxon>Craniata</taxon>
        <taxon>Vertebrata</taxon>
        <taxon>Euteleostomi</taxon>
        <taxon>Actinopterygii</taxon>
        <taxon>Neopterygii</taxon>
        <taxon>Teleostei</taxon>
        <taxon>Neoteleostei</taxon>
        <taxon>Acanthomorphata</taxon>
        <taxon>Carangaria</taxon>
        <taxon>Pleuronectiformes</taxon>
        <taxon>Pleuronectoidei</taxon>
        <taxon>Cynoglossidae</taxon>
        <taxon>Cynoglossinae</taxon>
        <taxon>Cynoglossus</taxon>
    </lineage>
</organism>
<feature type="region of interest" description="Disordered" evidence="6">
    <location>
        <begin position="466"/>
        <end position="491"/>
    </location>
</feature>
<feature type="region of interest" description="Disordered" evidence="6">
    <location>
        <begin position="100"/>
        <end position="129"/>
    </location>
</feature>
<dbReference type="InterPro" id="IPR036236">
    <property type="entry name" value="Znf_C2H2_sf"/>
</dbReference>
<proteinExistence type="predicted"/>
<dbReference type="OrthoDB" id="10066771at2759"/>
<dbReference type="GeneTree" id="ENSGT00490000043434"/>
<dbReference type="SUPFAM" id="SSF57667">
    <property type="entry name" value="beta-beta-alpha zinc fingers"/>
    <property type="match status" value="4"/>
</dbReference>
<dbReference type="Proteomes" id="UP000265120">
    <property type="component" value="Chromosome 5"/>
</dbReference>
<evidence type="ECO:0000256" key="4">
    <source>
        <dbReference type="ARBA" id="ARBA00022833"/>
    </source>
</evidence>
<dbReference type="AlphaFoldDB" id="A0A3P8UF93"/>
<name>A0A3P8UF93_CYNSE</name>
<dbReference type="InterPro" id="IPR013087">
    <property type="entry name" value="Znf_C2H2_type"/>
</dbReference>
<dbReference type="PROSITE" id="PS50157">
    <property type="entry name" value="ZINC_FINGER_C2H2_2"/>
    <property type="match status" value="5"/>
</dbReference>
<evidence type="ECO:0000259" key="7">
    <source>
        <dbReference type="PROSITE" id="PS50157"/>
    </source>
</evidence>
<dbReference type="GeneID" id="103378625"/>
<feature type="region of interest" description="Disordered" evidence="6">
    <location>
        <begin position="906"/>
        <end position="960"/>
    </location>
</feature>
<keyword evidence="3 5" id="KW-0863">Zinc-finger</keyword>
<evidence type="ECO:0000256" key="1">
    <source>
        <dbReference type="ARBA" id="ARBA00022723"/>
    </source>
</evidence>
<evidence type="ECO:0000256" key="2">
    <source>
        <dbReference type="ARBA" id="ARBA00022737"/>
    </source>
</evidence>
<feature type="region of interest" description="Disordered" evidence="6">
    <location>
        <begin position="1"/>
        <end position="21"/>
    </location>
</feature>
<dbReference type="FunCoup" id="A0A3P8UF93">
    <property type="interactions" value="1315"/>
</dbReference>
<dbReference type="SMART" id="SM00355">
    <property type="entry name" value="ZnF_C2H2"/>
    <property type="match status" value="10"/>
</dbReference>
<feature type="compositionally biased region" description="Pro residues" evidence="6">
    <location>
        <begin position="911"/>
        <end position="925"/>
    </location>
</feature>
<feature type="domain" description="C2H2-type" evidence="7">
    <location>
        <begin position="771"/>
        <end position="798"/>
    </location>
</feature>
<feature type="domain" description="C2H2-type" evidence="7">
    <location>
        <begin position="655"/>
        <end position="682"/>
    </location>
</feature>
<keyword evidence="4" id="KW-0862">Zinc</keyword>
<dbReference type="PROSITE" id="PS00028">
    <property type="entry name" value="ZINC_FINGER_C2H2_1"/>
    <property type="match status" value="3"/>
</dbReference>
<feature type="domain" description="C2H2-type" evidence="7">
    <location>
        <begin position="711"/>
        <end position="739"/>
    </location>
</feature>
<reference evidence="8" key="3">
    <citation type="submission" date="2025-09" db="UniProtKB">
        <authorList>
            <consortium name="Ensembl"/>
        </authorList>
    </citation>
    <scope>IDENTIFICATION</scope>
</reference>
<evidence type="ECO:0000256" key="5">
    <source>
        <dbReference type="PROSITE-ProRule" id="PRU00042"/>
    </source>
</evidence>
<dbReference type="GO" id="GO:0005634">
    <property type="term" value="C:nucleus"/>
    <property type="evidence" value="ECO:0007669"/>
    <property type="project" value="TreeGrafter"/>
</dbReference>
<keyword evidence="9" id="KW-1185">Reference proteome</keyword>
<feature type="domain" description="C2H2-type" evidence="7">
    <location>
        <begin position="799"/>
        <end position="826"/>
    </location>
</feature>
<dbReference type="GO" id="GO:0008270">
    <property type="term" value="F:zinc ion binding"/>
    <property type="evidence" value="ECO:0007669"/>
    <property type="project" value="UniProtKB-KW"/>
</dbReference>
<sequence>MEEMSNGAPLPKNSSCSPLSDASSEITTEILEQHKQAANSLIQVIEKLSRIVEHGPQHCCSVTAEKRTFHQASSLSVEGIEREGEVKVWTRRESFPNKKIKKGQDNVKADTSDVRTAEDAVSGDGNNNNMTLTERSLSQTVTCYQCSLCPFIAPTLSQLKEHLKQHNEQSSDLILMCSECHFTSRDQEQLELHVQQHFDKGVNLKRNHLSMDTNAQNKEVSRSWDQVDSPKDIPQKKQKWYSHEEYGLYRCLICSYVCSQQRMLKTHAWKHAGLVDCSYPIFENEDGAQAKQGSPAAKTREEIVVGPPAVQDKSVQKLPETFKIQLCVPESIGSNLEAVANLTESQKTHLTTEEPMLEFQVTTEGETEVKIEGQPDSTSNTDSLLSSAQKIINGSPSSSGRMNVIVERLPTAEDSVMTTNPLLLHSNINEDRSLLGTKQKEEHHCLEAVKEEEEVANCRVGDTEEQPLGVDIKPSGAFGENSSSDENVPPISRKRTLSESLRLHSLAAEALVAMPMRTPEIHMSSSKAVVKTGQKTSDVRTTTGYNNLDFYGENKKEQECLGERDEEGPTTKAGISLSLLTVIERLRERSDQNTTDEDILKELQDNIQFTKEDVAGVVASNGTGTYVCTIPGMDGLVSSCDNSLVDYIPDSEKPYRCRLCRYSSNNKGYIKHHLRVHKQRQPYQCPICEHIASDSLDLERHMIHHCKTRTYQCKKCPDAFHYKSQLKNHEREQHSSSSSKAAALTAVTEAAVSAEEGLPELDQDGEKQKIYKCDVCDYTSSTYIGVRNHRRIHNSDKPYRCCSCDFATTNMNSLKSHMRRHPQEHQAVQLLEQYSCSLCGYVCSHPPSLKSHMWKHAGDQNYNYEQVNQAINQAISQSSRAPQKSSTLPELVAECPTMAKGVKDRWRAPVEPIPASPSISTPPPTADSITDPAHCPDDTPEPGDVTQLHPQSQRQPCVDQVSTSGPTMEYCVLLFCCCICGFESTCKERLMEHMKEHEGDIISIILNKEQQQQQQQQQQEADVQKVE</sequence>
<dbReference type="Gene3D" id="3.30.160.60">
    <property type="entry name" value="Classic Zinc Finger"/>
    <property type="match status" value="4"/>
</dbReference>
<keyword evidence="1" id="KW-0479">Metal-binding</keyword>
<accession>A0A3P8UF93</accession>
<dbReference type="FunFam" id="3.30.160.60:FF:000884">
    <property type="entry name" value="Zinc finger protein 507"/>
    <property type="match status" value="1"/>
</dbReference>
<dbReference type="PANTHER" id="PTHR24403">
    <property type="entry name" value="ZINC FINGER PROTEIN"/>
    <property type="match status" value="1"/>
</dbReference>
<dbReference type="RefSeq" id="XP_008308121.1">
    <property type="nucleotide sequence ID" value="XM_008309899.3"/>
</dbReference>
<keyword evidence="2" id="KW-0677">Repeat</keyword>
<evidence type="ECO:0000256" key="3">
    <source>
        <dbReference type="ARBA" id="ARBA00022771"/>
    </source>
</evidence>
<feature type="compositionally biased region" description="Basic and acidic residues" evidence="6">
    <location>
        <begin position="100"/>
        <end position="118"/>
    </location>
</feature>
<dbReference type="Ensembl" id="ENSCSET00000000520.1">
    <property type="protein sequence ID" value="ENSCSEP00000000494.1"/>
    <property type="gene ID" value="ENSCSEG00000000352.1"/>
</dbReference>
<evidence type="ECO:0000313" key="8">
    <source>
        <dbReference type="Ensembl" id="ENSCSEP00000000494.1"/>
    </source>
</evidence>
<dbReference type="InterPro" id="IPR050688">
    <property type="entry name" value="Zinc_finger/UBP_domain"/>
</dbReference>
<reference evidence="8" key="2">
    <citation type="submission" date="2025-08" db="UniProtKB">
        <authorList>
            <consortium name="Ensembl"/>
        </authorList>
    </citation>
    <scope>IDENTIFICATION</scope>
</reference>
<dbReference type="GO" id="GO:0045944">
    <property type="term" value="P:positive regulation of transcription by RNA polymerase II"/>
    <property type="evidence" value="ECO:0007669"/>
    <property type="project" value="TreeGrafter"/>
</dbReference>
<dbReference type="InParanoid" id="A0A3P8UF93"/>
<reference evidence="8 9" key="1">
    <citation type="journal article" date="2014" name="Nat. Genet.">
        <title>Whole-genome sequence of a flatfish provides insights into ZW sex chromosome evolution and adaptation to a benthic lifestyle.</title>
        <authorList>
            <person name="Chen S."/>
            <person name="Zhang G."/>
            <person name="Shao C."/>
            <person name="Huang Q."/>
            <person name="Liu G."/>
            <person name="Zhang P."/>
            <person name="Song W."/>
            <person name="An N."/>
            <person name="Chalopin D."/>
            <person name="Volff J.N."/>
            <person name="Hong Y."/>
            <person name="Li Q."/>
            <person name="Sha Z."/>
            <person name="Zhou H."/>
            <person name="Xie M."/>
            <person name="Yu Q."/>
            <person name="Liu Y."/>
            <person name="Xiang H."/>
            <person name="Wang N."/>
            <person name="Wu K."/>
            <person name="Yang C."/>
            <person name="Zhou Q."/>
            <person name="Liao X."/>
            <person name="Yang L."/>
            <person name="Hu Q."/>
            <person name="Zhang J."/>
            <person name="Meng L."/>
            <person name="Jin L."/>
            <person name="Tian Y."/>
            <person name="Lian J."/>
            <person name="Yang J."/>
            <person name="Miao G."/>
            <person name="Liu S."/>
            <person name="Liang Z."/>
            <person name="Yan F."/>
            <person name="Li Y."/>
            <person name="Sun B."/>
            <person name="Zhang H."/>
            <person name="Zhang J."/>
            <person name="Zhu Y."/>
            <person name="Du M."/>
            <person name="Zhao Y."/>
            <person name="Schartl M."/>
            <person name="Tang Q."/>
            <person name="Wang J."/>
        </authorList>
    </citation>
    <scope>NUCLEOTIDE SEQUENCE</scope>
</reference>
<dbReference type="CTD" id="22847"/>
<feature type="compositionally biased region" description="Polar residues" evidence="6">
    <location>
        <begin position="12"/>
        <end position="21"/>
    </location>
</feature>
<dbReference type="PANTHER" id="PTHR24403:SF74">
    <property type="entry name" value="ZINC FINGER PROTEIN 507"/>
    <property type="match status" value="1"/>
</dbReference>
<dbReference type="KEGG" id="csem:103378625"/>
<evidence type="ECO:0000313" key="9">
    <source>
        <dbReference type="Proteomes" id="UP000265120"/>
    </source>
</evidence>
<evidence type="ECO:0000256" key="6">
    <source>
        <dbReference type="SAM" id="MobiDB-lite"/>
    </source>
</evidence>
<feature type="domain" description="C2H2-type" evidence="7">
    <location>
        <begin position="834"/>
        <end position="861"/>
    </location>
</feature>